<feature type="compositionally biased region" description="Polar residues" evidence="1">
    <location>
        <begin position="745"/>
        <end position="770"/>
    </location>
</feature>
<evidence type="ECO:0000313" key="3">
    <source>
        <dbReference type="EMBL" id="KAJ5524046.1"/>
    </source>
</evidence>
<feature type="compositionally biased region" description="Polar residues" evidence="1">
    <location>
        <begin position="341"/>
        <end position="355"/>
    </location>
</feature>
<dbReference type="PANTHER" id="PTHR18063">
    <property type="entry name" value="NF-E2 INDUCIBLE PROTEIN"/>
    <property type="match status" value="1"/>
</dbReference>
<dbReference type="GO" id="GO:0071944">
    <property type="term" value="C:cell periphery"/>
    <property type="evidence" value="ECO:0007669"/>
    <property type="project" value="TreeGrafter"/>
</dbReference>
<feature type="compositionally biased region" description="Low complexity" evidence="1">
    <location>
        <begin position="721"/>
        <end position="730"/>
    </location>
</feature>
<feature type="compositionally biased region" description="Pro residues" evidence="1">
    <location>
        <begin position="1"/>
        <end position="10"/>
    </location>
</feature>
<feature type="compositionally biased region" description="Low complexity" evidence="1">
    <location>
        <begin position="660"/>
        <end position="688"/>
    </location>
</feature>
<feature type="region of interest" description="Disordered" evidence="1">
    <location>
        <begin position="193"/>
        <end position="225"/>
    </location>
</feature>
<dbReference type="InterPro" id="IPR007518">
    <property type="entry name" value="MINDY"/>
</dbReference>
<feature type="compositionally biased region" description="Polar residues" evidence="1">
    <location>
        <begin position="94"/>
        <end position="103"/>
    </location>
</feature>
<organism evidence="3 4">
    <name type="scientific">Penicillium frequentans</name>
    <dbReference type="NCBI Taxonomy" id="3151616"/>
    <lineage>
        <taxon>Eukaryota</taxon>
        <taxon>Fungi</taxon>
        <taxon>Dikarya</taxon>
        <taxon>Ascomycota</taxon>
        <taxon>Pezizomycotina</taxon>
        <taxon>Eurotiomycetes</taxon>
        <taxon>Eurotiomycetidae</taxon>
        <taxon>Eurotiales</taxon>
        <taxon>Aspergillaceae</taxon>
        <taxon>Penicillium</taxon>
    </lineage>
</organism>
<dbReference type="InterPro" id="IPR033979">
    <property type="entry name" value="MINDY_domain"/>
</dbReference>
<reference evidence="3 4" key="1">
    <citation type="journal article" date="2023" name="IMA Fungus">
        <title>Comparative genomic study of the Penicillium genus elucidates a diverse pangenome and 15 lateral gene transfer events.</title>
        <authorList>
            <person name="Petersen C."/>
            <person name="Sorensen T."/>
            <person name="Nielsen M.R."/>
            <person name="Sondergaard T.E."/>
            <person name="Sorensen J.L."/>
            <person name="Fitzpatrick D.A."/>
            <person name="Frisvad J.C."/>
            <person name="Nielsen K.L."/>
        </authorList>
    </citation>
    <scope>NUCLEOTIDE SEQUENCE [LARGE SCALE GENOMIC DNA]</scope>
    <source>
        <strain evidence="3 4">IBT 35679</strain>
    </source>
</reference>
<evidence type="ECO:0000259" key="2">
    <source>
        <dbReference type="Pfam" id="PF04424"/>
    </source>
</evidence>
<gene>
    <name evidence="3" type="ORF">N7494_010696</name>
</gene>
<dbReference type="PANTHER" id="PTHR18063:SF6">
    <property type="entry name" value="UBIQUITIN CARBOXYL-TERMINAL HYDROLASE"/>
    <property type="match status" value="1"/>
</dbReference>
<keyword evidence="4" id="KW-1185">Reference proteome</keyword>
<name>A0AAD6G8I2_9EURO</name>
<protein>
    <recommendedName>
        <fullName evidence="2">MINDY deubiquitinase domain-containing protein</fullName>
    </recommendedName>
</protein>
<feature type="compositionally biased region" description="Basic and acidic residues" evidence="1">
    <location>
        <begin position="201"/>
        <end position="211"/>
    </location>
</feature>
<dbReference type="EMBL" id="JAQIZZ010000008">
    <property type="protein sequence ID" value="KAJ5524046.1"/>
    <property type="molecule type" value="Genomic_DNA"/>
</dbReference>
<dbReference type="Pfam" id="PF04424">
    <property type="entry name" value="MINDY_DUB"/>
    <property type="match status" value="1"/>
</dbReference>
<dbReference type="GO" id="GO:0004843">
    <property type="term" value="F:cysteine-type deubiquitinase activity"/>
    <property type="evidence" value="ECO:0007669"/>
    <property type="project" value="InterPro"/>
</dbReference>
<evidence type="ECO:0000256" key="1">
    <source>
        <dbReference type="SAM" id="MobiDB-lite"/>
    </source>
</evidence>
<sequence>MVLRKQPPPRLDNLNKGNTRPATRSPTSPTSASSHRRRLNRIPSRESIYSPDLNTSPAFDLMPLEEAQRSPVGSPTTYPPNSWPEDREDRTVHNIPNSETYPGSTMQKVEEVPVALISGPSQTAHTSEVTPGEVPVQLRSNNPFLKPRPPIPSQNTSEDWNRHSNATTNSDPLSQTEGYIPMTARLSLLDQEDESPWADHQGSHPEAHRAVPSDLPPDQSPWGSQHSIKISAAQEIYLQGGQANPYAPAVVVQPSDSTEDIYHSQQPYSHGRLGSDTGAHTPSAFSSATSATSHELIDIDPHETLGVEADSHRAASPVYSADGAHPKTETGLLDRPLPAIPSSSQQEDTPVQSLPTPIVKLSPAEEARQQEQRSETYSIRQINWKDRTGNMQQSPILVQNNNGPCPLLALINALVLRADPTTQPPIVKALRTREQISLGLLIEALFEELITRLSPDDQFPDIESLSRFLTMLHTGLNVNPRLTVDTADSLGTFLQTSDLQLYSTFGVPLIHGWLASWSSVAHAAMTRVGQYHEDIQLLHFRKQELEDSVMRGKSLSPEEEQKMADIQAIQDFVDIENATQLSPFGLTQLSTQLAPGSVSIFFRNDHFSTLYKHPESHQLFMLVTDAGYANHAEVVWESLVDVTGFNSEFLAGDFRAVGHGPSGSAGPAGPRTSSAPPASELAPATESSGRLSPQEQADADYAYALSLQFQEEEQRERRNSQQRSNSQQGNNPPPQPPRINNRNSTPIRSPNASSIRMDNPPNRSSSTANTVGIRPARPQTAPHTEPDPDDPNAPPPPYEAVNRRPQPQYSPPARQSPFTEFPSEYSSSQYPGNRNPRNNRYSSYGNRPERYNPDERKDCILM</sequence>
<dbReference type="Proteomes" id="UP001220324">
    <property type="component" value="Unassembled WGS sequence"/>
</dbReference>
<feature type="region of interest" description="Disordered" evidence="1">
    <location>
        <begin position="1"/>
        <end position="103"/>
    </location>
</feature>
<feature type="region of interest" description="Disordered" evidence="1">
    <location>
        <begin position="257"/>
        <end position="293"/>
    </location>
</feature>
<dbReference type="GO" id="GO:1990380">
    <property type="term" value="F:K48-linked deubiquitinase activity"/>
    <property type="evidence" value="ECO:0007669"/>
    <property type="project" value="InterPro"/>
</dbReference>
<dbReference type="GO" id="GO:0016807">
    <property type="term" value="F:cysteine-type carboxypeptidase activity"/>
    <property type="evidence" value="ECO:0007669"/>
    <property type="project" value="TreeGrafter"/>
</dbReference>
<feature type="region of interest" description="Disordered" evidence="1">
    <location>
        <begin position="710"/>
        <end position="862"/>
    </location>
</feature>
<feature type="compositionally biased region" description="Low complexity" evidence="1">
    <location>
        <begin position="281"/>
        <end position="293"/>
    </location>
</feature>
<dbReference type="GO" id="GO:0005829">
    <property type="term" value="C:cytosol"/>
    <property type="evidence" value="ECO:0007669"/>
    <property type="project" value="TreeGrafter"/>
</dbReference>
<evidence type="ECO:0000313" key="4">
    <source>
        <dbReference type="Proteomes" id="UP001220324"/>
    </source>
</evidence>
<feature type="compositionally biased region" description="Polar residues" evidence="1">
    <location>
        <begin position="153"/>
        <end position="176"/>
    </location>
</feature>
<proteinExistence type="predicted"/>
<feature type="compositionally biased region" description="Low complexity" evidence="1">
    <location>
        <begin position="19"/>
        <end position="33"/>
    </location>
</feature>
<comment type="caution">
    <text evidence="3">The sequence shown here is derived from an EMBL/GenBank/DDBJ whole genome shotgun (WGS) entry which is preliminary data.</text>
</comment>
<feature type="region of interest" description="Disordered" evidence="1">
    <location>
        <begin position="309"/>
        <end position="377"/>
    </location>
</feature>
<dbReference type="AlphaFoldDB" id="A0AAD6G8I2"/>
<feature type="region of interest" description="Disordered" evidence="1">
    <location>
        <begin position="660"/>
        <end position="694"/>
    </location>
</feature>
<dbReference type="GO" id="GO:0071108">
    <property type="term" value="P:protein K48-linked deubiquitination"/>
    <property type="evidence" value="ECO:0007669"/>
    <property type="project" value="TreeGrafter"/>
</dbReference>
<feature type="compositionally biased region" description="Basic and acidic residues" evidence="1">
    <location>
        <begin position="847"/>
        <end position="862"/>
    </location>
</feature>
<feature type="domain" description="MINDY deubiquitinase" evidence="2">
    <location>
        <begin position="375"/>
        <end position="654"/>
    </location>
</feature>
<feature type="region of interest" description="Disordered" evidence="1">
    <location>
        <begin position="142"/>
        <end position="176"/>
    </location>
</feature>
<feature type="compositionally biased region" description="Low complexity" evidence="1">
    <location>
        <begin position="830"/>
        <end position="846"/>
    </location>
</feature>
<feature type="compositionally biased region" description="Basic and acidic residues" evidence="1">
    <location>
        <begin position="363"/>
        <end position="374"/>
    </location>
</feature>
<accession>A0AAD6G8I2</accession>